<dbReference type="PANTHER" id="PTHR11692">
    <property type="entry name" value="BIFUNCTIONAL PURINE BIOSYNTHESIS PROTEIN PURH"/>
    <property type="match status" value="1"/>
</dbReference>
<keyword evidence="1 6" id="KW-0808">Transferase</keyword>
<dbReference type="Pfam" id="PF02142">
    <property type="entry name" value="MGS"/>
    <property type="match status" value="1"/>
</dbReference>
<dbReference type="GO" id="GO:0006189">
    <property type="term" value="P:'de novo' IMP biosynthetic process"/>
    <property type="evidence" value="ECO:0007669"/>
    <property type="project" value="TreeGrafter"/>
</dbReference>
<gene>
    <name evidence="6" type="ordered locus">Dde_0377</name>
</gene>
<dbReference type="SMART" id="SM00851">
    <property type="entry name" value="MGS"/>
    <property type="match status" value="1"/>
</dbReference>
<evidence type="ECO:0000259" key="5">
    <source>
        <dbReference type="PROSITE" id="PS51855"/>
    </source>
</evidence>
<dbReference type="PROSITE" id="PS51855">
    <property type="entry name" value="MGS"/>
    <property type="match status" value="1"/>
</dbReference>
<feature type="domain" description="MGS-like" evidence="5">
    <location>
        <begin position="1"/>
        <end position="148"/>
    </location>
</feature>
<dbReference type="GO" id="GO:0005829">
    <property type="term" value="C:cytosol"/>
    <property type="evidence" value="ECO:0007669"/>
    <property type="project" value="TreeGrafter"/>
</dbReference>
<dbReference type="EMBL" id="CP000112">
    <property type="protein sequence ID" value="ABB37178.2"/>
    <property type="molecule type" value="Genomic_DNA"/>
</dbReference>
<name>Q316G8_OLEA2</name>
<dbReference type="CDD" id="cd01421">
    <property type="entry name" value="IMPCH"/>
    <property type="match status" value="1"/>
</dbReference>
<evidence type="ECO:0000256" key="2">
    <source>
        <dbReference type="ARBA" id="ARBA00022755"/>
    </source>
</evidence>
<sequence length="199" mass="21543">MDFLPIRRALLSVTDKSGLVEFATFLTQNGVELVSTGGTQRTLTEAGLDVTPVSKVTGFPEIMGGRVKTLHPHIHGGILADKDNPEHLATLKELGIRTFDLICVNLYNFADAAARGLDLRGAVEEVDIGGPCMLRATAKNFHSMLVLPDPADYQAAMQEMRDNDMRVGLAMRQAMAVKTFRATSAYDGMIADYLGSKTA</sequence>
<dbReference type="FunFam" id="3.40.50.1380:FF:000001">
    <property type="entry name" value="Bifunctional purine biosynthesis protein PurH"/>
    <property type="match status" value="1"/>
</dbReference>
<keyword evidence="7" id="KW-1185">Reference proteome</keyword>
<dbReference type="HOGENOM" id="CLU_016316_2_1_7"/>
<organism evidence="6 7">
    <name type="scientific">Oleidesulfovibrio alaskensis (strain ATCC BAA-1058 / DSM 17464 / G20)</name>
    <name type="common">Desulfovibrio alaskensis</name>
    <dbReference type="NCBI Taxonomy" id="207559"/>
    <lineage>
        <taxon>Bacteria</taxon>
        <taxon>Pseudomonadati</taxon>
        <taxon>Thermodesulfobacteriota</taxon>
        <taxon>Desulfovibrionia</taxon>
        <taxon>Desulfovibrionales</taxon>
        <taxon>Desulfovibrionaceae</taxon>
        <taxon>Oleidesulfovibrio</taxon>
    </lineage>
</organism>
<evidence type="ECO:0000256" key="4">
    <source>
        <dbReference type="ARBA" id="ARBA00023268"/>
    </source>
</evidence>
<dbReference type="EC" id="2.1.2.3" evidence="6"/>
<dbReference type="GO" id="GO:0004643">
    <property type="term" value="F:phosphoribosylaminoimidazolecarboxamide formyltransferase activity"/>
    <property type="evidence" value="ECO:0007669"/>
    <property type="project" value="UniProtKB-EC"/>
</dbReference>
<dbReference type="InterPro" id="IPR036914">
    <property type="entry name" value="MGS-like_dom_sf"/>
</dbReference>
<protein>
    <submittedName>
        <fullName evidence="6">Phosphoribosylaminoimidazolecarboxamide formyltransferase</fullName>
        <ecNumber evidence="6">2.1.2.3</ecNumber>
    </submittedName>
</protein>
<evidence type="ECO:0000256" key="3">
    <source>
        <dbReference type="ARBA" id="ARBA00022801"/>
    </source>
</evidence>
<keyword evidence="3" id="KW-0378">Hydrolase</keyword>
<accession>Q316G8</accession>
<dbReference type="Proteomes" id="UP000002710">
    <property type="component" value="Chromosome"/>
</dbReference>
<proteinExistence type="predicted"/>
<dbReference type="AlphaFoldDB" id="Q316G8"/>
<evidence type="ECO:0000313" key="6">
    <source>
        <dbReference type="EMBL" id="ABB37178.2"/>
    </source>
</evidence>
<dbReference type="InterPro" id="IPR011607">
    <property type="entry name" value="MGS-like_dom"/>
</dbReference>
<reference evidence="6 7" key="1">
    <citation type="journal article" date="2011" name="J. Bacteriol.">
        <title>Complete genome sequence and updated annotation of Desulfovibrio alaskensis G20.</title>
        <authorList>
            <person name="Hauser L.J."/>
            <person name="Land M.L."/>
            <person name="Brown S.D."/>
            <person name="Larimer F."/>
            <person name="Keller K.L."/>
            <person name="Rapp-Giles B.J."/>
            <person name="Price M.N."/>
            <person name="Lin M."/>
            <person name="Bruce D.C."/>
            <person name="Detter J.C."/>
            <person name="Tapia R."/>
            <person name="Han C.S."/>
            <person name="Goodwin L.A."/>
            <person name="Cheng J.F."/>
            <person name="Pitluck S."/>
            <person name="Copeland A."/>
            <person name="Lucas S."/>
            <person name="Nolan M."/>
            <person name="Lapidus A.L."/>
            <person name="Palumbo A.V."/>
            <person name="Wall J.D."/>
        </authorList>
    </citation>
    <scope>NUCLEOTIDE SEQUENCE [LARGE SCALE GENOMIC DNA]</scope>
    <source>
        <strain evidence="7">ATCC BAA 1058 / DSM 17464 / G20</strain>
    </source>
</reference>
<dbReference type="Pfam" id="PF01808">
    <property type="entry name" value="AICARFT_IMPCHas"/>
    <property type="match status" value="1"/>
</dbReference>
<dbReference type="PANTHER" id="PTHR11692:SF0">
    <property type="entry name" value="BIFUNCTIONAL PURINE BIOSYNTHESIS PROTEIN ATIC"/>
    <property type="match status" value="1"/>
</dbReference>
<keyword evidence="2" id="KW-0658">Purine biosynthesis</keyword>
<evidence type="ECO:0000256" key="1">
    <source>
        <dbReference type="ARBA" id="ARBA00022679"/>
    </source>
</evidence>
<dbReference type="GO" id="GO:0003937">
    <property type="term" value="F:IMP cyclohydrolase activity"/>
    <property type="evidence" value="ECO:0007669"/>
    <property type="project" value="InterPro"/>
</dbReference>
<dbReference type="InterPro" id="IPR002695">
    <property type="entry name" value="PurH-like"/>
</dbReference>
<dbReference type="RefSeq" id="WP_011366514.1">
    <property type="nucleotide sequence ID" value="NC_007519.1"/>
</dbReference>
<dbReference type="eggNOG" id="COG0138">
    <property type="taxonomic scope" value="Bacteria"/>
</dbReference>
<keyword evidence="4" id="KW-0511">Multifunctional enzyme</keyword>
<dbReference type="STRING" id="207559.Dde_0377"/>
<evidence type="ECO:0000313" key="7">
    <source>
        <dbReference type="Proteomes" id="UP000002710"/>
    </source>
</evidence>
<dbReference type="Gene3D" id="3.40.50.1380">
    <property type="entry name" value="Methylglyoxal synthase-like domain"/>
    <property type="match status" value="1"/>
</dbReference>
<dbReference type="KEGG" id="dde:Dde_0377"/>
<dbReference type="SUPFAM" id="SSF52335">
    <property type="entry name" value="Methylglyoxal synthase-like"/>
    <property type="match status" value="1"/>
</dbReference>